<dbReference type="Pfam" id="PF03179">
    <property type="entry name" value="V-ATPase_G"/>
    <property type="match status" value="1"/>
</dbReference>
<keyword evidence="2 5" id="KW-0813">Transport</keyword>
<gene>
    <name evidence="7" type="ORF">AKO1_012642</name>
</gene>
<evidence type="ECO:0000256" key="1">
    <source>
        <dbReference type="ARBA" id="ARBA00010066"/>
    </source>
</evidence>
<dbReference type="EMBL" id="JAOPGA020000734">
    <property type="protein sequence ID" value="KAL0481181.1"/>
    <property type="molecule type" value="Genomic_DNA"/>
</dbReference>
<protein>
    <recommendedName>
        <fullName evidence="5">V-type proton ATPase subunit G</fullName>
    </recommendedName>
</protein>
<evidence type="ECO:0000256" key="5">
    <source>
        <dbReference type="RuleBase" id="RU364019"/>
    </source>
</evidence>
<dbReference type="PANTHER" id="PTHR12713">
    <property type="entry name" value="VACUOLAR ATP SYNTHASE SUBUNIT G"/>
    <property type="match status" value="1"/>
</dbReference>
<feature type="region of interest" description="Disordered" evidence="6">
    <location>
        <begin position="26"/>
        <end position="75"/>
    </location>
</feature>
<dbReference type="InterPro" id="IPR005124">
    <property type="entry name" value="V-ATPase_G"/>
</dbReference>
<name>A0AAW2YUT2_9EUKA</name>
<keyword evidence="3 5" id="KW-0375">Hydrogen ion transport</keyword>
<reference evidence="7 8" key="1">
    <citation type="submission" date="2024-03" db="EMBL/GenBank/DDBJ databases">
        <title>The Acrasis kona genome and developmental transcriptomes reveal deep origins of eukaryotic multicellular pathways.</title>
        <authorList>
            <person name="Sheikh S."/>
            <person name="Fu C.-J."/>
            <person name="Brown M.W."/>
            <person name="Baldauf S.L."/>
        </authorList>
    </citation>
    <scope>NUCLEOTIDE SEQUENCE [LARGE SCALE GENOMIC DNA]</scope>
    <source>
        <strain evidence="7 8">ATCC MYA-3509</strain>
    </source>
</reference>
<comment type="similarity">
    <text evidence="1 5">Belongs to the V-ATPase G subunit family.</text>
</comment>
<proteinExistence type="inferred from homology"/>
<keyword evidence="8" id="KW-1185">Reference proteome</keyword>
<keyword evidence="4 5" id="KW-0406">Ion transport</keyword>
<dbReference type="GO" id="GO:0016887">
    <property type="term" value="F:ATP hydrolysis activity"/>
    <property type="evidence" value="ECO:0007669"/>
    <property type="project" value="TreeGrafter"/>
</dbReference>
<evidence type="ECO:0000256" key="3">
    <source>
        <dbReference type="ARBA" id="ARBA00022781"/>
    </source>
</evidence>
<feature type="compositionally biased region" description="Polar residues" evidence="6">
    <location>
        <begin position="57"/>
        <end position="70"/>
    </location>
</feature>
<evidence type="ECO:0000256" key="4">
    <source>
        <dbReference type="ARBA" id="ARBA00023065"/>
    </source>
</evidence>
<sequence>MSKSKGSIKLLLDAEQKAADIVKEAKKNRLQKSKHARDDADREIQKYKENAERKYNQYKNEQVGTTSQGTHELEARKQRAISDINKNVEKVKPEVLNFMVNFVLDVNTDIPAEQKVHIERKVLSKAH</sequence>
<dbReference type="PANTHER" id="PTHR12713:SF11">
    <property type="entry name" value="V-TYPE PROTON ATPASE SUBUNIT G"/>
    <property type="match status" value="1"/>
</dbReference>
<feature type="compositionally biased region" description="Basic and acidic residues" evidence="6">
    <location>
        <begin position="36"/>
        <end position="55"/>
    </location>
</feature>
<dbReference type="Proteomes" id="UP001431209">
    <property type="component" value="Unassembled WGS sequence"/>
</dbReference>
<comment type="caution">
    <text evidence="7">The sequence shown here is derived from an EMBL/GenBank/DDBJ whole genome shotgun (WGS) entry which is preliminary data.</text>
</comment>
<dbReference type="GO" id="GO:0000221">
    <property type="term" value="C:vacuolar proton-transporting V-type ATPase, V1 domain"/>
    <property type="evidence" value="ECO:0007669"/>
    <property type="project" value="TreeGrafter"/>
</dbReference>
<dbReference type="Gene3D" id="1.20.5.2950">
    <property type="match status" value="1"/>
</dbReference>
<evidence type="ECO:0000256" key="2">
    <source>
        <dbReference type="ARBA" id="ARBA00022448"/>
    </source>
</evidence>
<evidence type="ECO:0000313" key="8">
    <source>
        <dbReference type="Proteomes" id="UP001431209"/>
    </source>
</evidence>
<comment type="function">
    <text evidence="5">Subunit of the V1 complex of vacuolar(H+)-ATPase (V-ATPase), a multisubunit enzyme composed of a peripheral complex (V1) that hydrolyzes ATP and a membrane integral complex (V0) that translocates protons. V-ATPase is responsible for acidifying and maintaining the pH of intracellular compartments and in some cell types, is targeted to the plasma membrane, where it is responsible for acidifying the extracellular environment.</text>
</comment>
<evidence type="ECO:0000256" key="6">
    <source>
        <dbReference type="SAM" id="MobiDB-lite"/>
    </source>
</evidence>
<dbReference type="GO" id="GO:0046961">
    <property type="term" value="F:proton-transporting ATPase activity, rotational mechanism"/>
    <property type="evidence" value="ECO:0007669"/>
    <property type="project" value="InterPro"/>
</dbReference>
<evidence type="ECO:0000313" key="7">
    <source>
        <dbReference type="EMBL" id="KAL0481181.1"/>
    </source>
</evidence>
<accession>A0AAW2YUT2</accession>
<comment type="subunit">
    <text evidence="5">V-ATPase is a heteromultimeric enzyme made up of two complexes: the ATP-hydrolytic V1 complex and the proton translocation V0 complex.</text>
</comment>
<organism evidence="7 8">
    <name type="scientific">Acrasis kona</name>
    <dbReference type="NCBI Taxonomy" id="1008807"/>
    <lineage>
        <taxon>Eukaryota</taxon>
        <taxon>Discoba</taxon>
        <taxon>Heterolobosea</taxon>
        <taxon>Tetramitia</taxon>
        <taxon>Eutetramitia</taxon>
        <taxon>Acrasidae</taxon>
        <taxon>Acrasis</taxon>
    </lineage>
</organism>
<dbReference type="NCBIfam" id="TIGR01147">
    <property type="entry name" value="V_ATP_synt_G"/>
    <property type="match status" value="1"/>
</dbReference>
<dbReference type="AlphaFoldDB" id="A0AAW2YUT2"/>